<keyword evidence="2" id="KW-1185">Reference proteome</keyword>
<dbReference type="InterPro" id="IPR007358">
    <property type="entry name" value="Nucleoid_associated_NdpA"/>
</dbReference>
<proteinExistence type="predicted"/>
<dbReference type="RefSeq" id="WP_220220902.1">
    <property type="nucleotide sequence ID" value="NZ_CP048268.1"/>
</dbReference>
<sequence length="327" mass="37807">MKLQNALIHILDKESGNLILSQSQLSLDNKIITNYILKLIKKFERSEYIEDFVTSSPILLQYNKTDFENFSSKIANIFFKSIKDREMIPGGDLLFFRAKDNDDNSLFGFFKLDYSSEYLHNIIYNSNILKNDIILNRTVLPSVRKKINEGVMVYNNHKIAIRSKTYTDNQGSWNFLKDVLKMKKKPKKISETLNEIKDIVYETSTDFGENELNVDINLKNAIHESMQMENTVDNGFIADQVFMDNETAKAEFKSKLNLNGIEEVIKVPNSHVFDKKYSKQKIVLDNGITITIPTELIKNKDIVEFKTNIDGTTSVILKNTSWIKNKF</sequence>
<dbReference type="Proteomes" id="UP000826550">
    <property type="component" value="Chromosome"/>
</dbReference>
<gene>
    <name evidence="1" type="ORF">GYM71_03300</name>
</gene>
<reference evidence="1 2" key="1">
    <citation type="submission" date="2020-01" db="EMBL/GenBank/DDBJ databases">
        <title>Vast differences in strain-level diversity in the gut microbiota of two closely related honey bee species.</title>
        <authorList>
            <person name="Ellegaard K.M."/>
            <person name="Suenami S."/>
            <person name="Miyazaki R."/>
            <person name="Engel P."/>
        </authorList>
    </citation>
    <scope>NUCLEOTIDE SEQUENCE [LARGE SCALE GENOMIC DNA]</scope>
    <source>
        <strain evidence="1 2">ESL0416</strain>
    </source>
</reference>
<evidence type="ECO:0000313" key="2">
    <source>
        <dbReference type="Proteomes" id="UP000826550"/>
    </source>
</evidence>
<name>A0ABX8W6Q4_9LACO</name>
<dbReference type="EMBL" id="CP048268">
    <property type="protein sequence ID" value="QYN52481.1"/>
    <property type="molecule type" value="Genomic_DNA"/>
</dbReference>
<protein>
    <submittedName>
        <fullName evidence="1">Nucleoid-associated protein</fullName>
    </submittedName>
</protein>
<accession>A0ABX8W6Q4</accession>
<organism evidence="1 2">
    <name type="scientific">Lactobacillus panisapium</name>
    <dbReference type="NCBI Taxonomy" id="2012495"/>
    <lineage>
        <taxon>Bacteria</taxon>
        <taxon>Bacillati</taxon>
        <taxon>Bacillota</taxon>
        <taxon>Bacilli</taxon>
        <taxon>Lactobacillales</taxon>
        <taxon>Lactobacillaceae</taxon>
        <taxon>Lactobacillus</taxon>
    </lineage>
</organism>
<evidence type="ECO:0000313" key="1">
    <source>
        <dbReference type="EMBL" id="QYN52481.1"/>
    </source>
</evidence>
<dbReference type="Pfam" id="PF04245">
    <property type="entry name" value="NA37"/>
    <property type="match status" value="1"/>
</dbReference>